<dbReference type="InParanoid" id="A0A0D0CAH1"/>
<dbReference type="OrthoDB" id="2693302at2759"/>
<dbReference type="Proteomes" id="UP000054538">
    <property type="component" value="Unassembled WGS sequence"/>
</dbReference>
<reference evidence="3" key="2">
    <citation type="submission" date="2015-01" db="EMBL/GenBank/DDBJ databases">
        <title>Evolutionary Origins and Diversification of the Mycorrhizal Mutualists.</title>
        <authorList>
            <consortium name="DOE Joint Genome Institute"/>
            <consortium name="Mycorrhizal Genomics Consortium"/>
            <person name="Kohler A."/>
            <person name="Kuo A."/>
            <person name="Nagy L.G."/>
            <person name="Floudas D."/>
            <person name="Copeland A."/>
            <person name="Barry K.W."/>
            <person name="Cichocki N."/>
            <person name="Veneault-Fourrey C."/>
            <person name="LaButti K."/>
            <person name="Lindquist E.A."/>
            <person name="Lipzen A."/>
            <person name="Lundell T."/>
            <person name="Morin E."/>
            <person name="Murat C."/>
            <person name="Riley R."/>
            <person name="Ohm R."/>
            <person name="Sun H."/>
            <person name="Tunlid A."/>
            <person name="Henrissat B."/>
            <person name="Grigoriev I.V."/>
            <person name="Hibbett D.S."/>
            <person name="Martin F."/>
        </authorList>
    </citation>
    <scope>NUCLEOTIDE SEQUENCE [LARGE SCALE GENOMIC DNA]</scope>
    <source>
        <strain evidence="3">Ve08.2h10</strain>
    </source>
</reference>
<keyword evidence="3" id="KW-1185">Reference proteome</keyword>
<proteinExistence type="predicted"/>
<evidence type="ECO:0000313" key="2">
    <source>
        <dbReference type="EMBL" id="KIK72568.1"/>
    </source>
</evidence>
<protein>
    <submittedName>
        <fullName evidence="2">Uncharacterized protein</fullName>
    </submittedName>
</protein>
<dbReference type="HOGENOM" id="CLU_1682135_0_0_1"/>
<reference evidence="2 3" key="1">
    <citation type="submission" date="2014-04" db="EMBL/GenBank/DDBJ databases">
        <authorList>
            <consortium name="DOE Joint Genome Institute"/>
            <person name="Kuo A."/>
            <person name="Kohler A."/>
            <person name="Jargeat P."/>
            <person name="Nagy L.G."/>
            <person name="Floudas D."/>
            <person name="Copeland A."/>
            <person name="Barry K.W."/>
            <person name="Cichocki N."/>
            <person name="Veneault-Fourrey C."/>
            <person name="LaButti K."/>
            <person name="Lindquist E.A."/>
            <person name="Lipzen A."/>
            <person name="Lundell T."/>
            <person name="Morin E."/>
            <person name="Murat C."/>
            <person name="Sun H."/>
            <person name="Tunlid A."/>
            <person name="Henrissat B."/>
            <person name="Grigoriev I.V."/>
            <person name="Hibbett D.S."/>
            <person name="Martin F."/>
            <person name="Nordberg H.P."/>
            <person name="Cantor M.N."/>
            <person name="Hua S.X."/>
        </authorList>
    </citation>
    <scope>NUCLEOTIDE SEQUENCE [LARGE SCALE GENOMIC DNA]</scope>
    <source>
        <strain evidence="2 3">Ve08.2h10</strain>
    </source>
</reference>
<dbReference type="STRING" id="930991.A0A0D0CAH1"/>
<name>A0A0D0CAH1_9AGAM</name>
<feature type="region of interest" description="Disordered" evidence="1">
    <location>
        <begin position="55"/>
        <end position="80"/>
    </location>
</feature>
<evidence type="ECO:0000313" key="3">
    <source>
        <dbReference type="Proteomes" id="UP000054538"/>
    </source>
</evidence>
<feature type="non-terminal residue" evidence="2">
    <location>
        <position position="1"/>
    </location>
</feature>
<gene>
    <name evidence="2" type="ORF">PAXRUDRAFT_180434</name>
</gene>
<dbReference type="AlphaFoldDB" id="A0A0D0CAH1"/>
<evidence type="ECO:0000256" key="1">
    <source>
        <dbReference type="SAM" id="MobiDB-lite"/>
    </source>
</evidence>
<organism evidence="2 3">
    <name type="scientific">Paxillus rubicundulus Ve08.2h10</name>
    <dbReference type="NCBI Taxonomy" id="930991"/>
    <lineage>
        <taxon>Eukaryota</taxon>
        <taxon>Fungi</taxon>
        <taxon>Dikarya</taxon>
        <taxon>Basidiomycota</taxon>
        <taxon>Agaricomycotina</taxon>
        <taxon>Agaricomycetes</taxon>
        <taxon>Agaricomycetidae</taxon>
        <taxon>Boletales</taxon>
        <taxon>Paxilineae</taxon>
        <taxon>Paxillaceae</taxon>
        <taxon>Paxillus</taxon>
    </lineage>
</organism>
<accession>A0A0D0CAH1</accession>
<dbReference type="EMBL" id="KN830686">
    <property type="protein sequence ID" value="KIK72568.1"/>
    <property type="molecule type" value="Genomic_DNA"/>
</dbReference>
<sequence>PLSTYKCKDDLVALAGTLSLPMEGTVAELTKAIKDHLAANPSRTNDPRFSALFSSSRKRSAAVPDHATQQQQAPFVDPSPLSYLPSGPTVEFPQHPSYKHHHPFPSSYSNPIPHIHTRSPPQMSYNAPGPSTTYTYKPYHENQINYFGPNTYTSSLARNAV</sequence>